<dbReference type="EMBL" id="JAGINU010000002">
    <property type="protein sequence ID" value="MBP2371441.1"/>
    <property type="molecule type" value="Genomic_DNA"/>
</dbReference>
<feature type="transmembrane region" description="Helical" evidence="9">
    <location>
        <begin position="43"/>
        <end position="70"/>
    </location>
</feature>
<evidence type="ECO:0000256" key="3">
    <source>
        <dbReference type="ARBA" id="ARBA00022670"/>
    </source>
</evidence>
<dbReference type="GO" id="GO:0004190">
    <property type="term" value="F:aspartic-type endopeptidase activity"/>
    <property type="evidence" value="ECO:0007669"/>
    <property type="project" value="UniProtKB-EC"/>
</dbReference>
<keyword evidence="7 9" id="KW-1133">Transmembrane helix</keyword>
<feature type="transmembrane region" description="Helical" evidence="9">
    <location>
        <begin position="120"/>
        <end position="139"/>
    </location>
</feature>
<organism evidence="11 12">
    <name type="scientific">Pseudonocardia parietis</name>
    <dbReference type="NCBI Taxonomy" id="570936"/>
    <lineage>
        <taxon>Bacteria</taxon>
        <taxon>Bacillati</taxon>
        <taxon>Actinomycetota</taxon>
        <taxon>Actinomycetes</taxon>
        <taxon>Pseudonocardiales</taxon>
        <taxon>Pseudonocardiaceae</taxon>
        <taxon>Pseudonocardia</taxon>
    </lineage>
</organism>
<keyword evidence="3 9" id="KW-0645">Protease</keyword>
<evidence type="ECO:0000256" key="2">
    <source>
        <dbReference type="ARBA" id="ARBA00022475"/>
    </source>
</evidence>
<evidence type="ECO:0000256" key="6">
    <source>
        <dbReference type="ARBA" id="ARBA00022801"/>
    </source>
</evidence>
<keyword evidence="12" id="KW-1185">Reference proteome</keyword>
<comment type="caution">
    <text evidence="11">The sequence shown here is derived from an EMBL/GenBank/DDBJ whole genome shotgun (WGS) entry which is preliminary data.</text>
</comment>
<keyword evidence="8 9" id="KW-0472">Membrane</keyword>
<dbReference type="HAMAP" id="MF_00161">
    <property type="entry name" value="LspA"/>
    <property type="match status" value="1"/>
</dbReference>
<feature type="active site" evidence="9">
    <location>
        <position position="110"/>
    </location>
</feature>
<dbReference type="PRINTS" id="PR00781">
    <property type="entry name" value="LIPOSIGPTASE"/>
</dbReference>
<evidence type="ECO:0000313" key="12">
    <source>
        <dbReference type="Proteomes" id="UP001519295"/>
    </source>
</evidence>
<protein>
    <recommendedName>
        <fullName evidence="9">Lipoprotein signal peptidase</fullName>
        <ecNumber evidence="9">3.4.23.36</ecNumber>
    </recommendedName>
    <alternativeName>
        <fullName evidence="9">Prolipoprotein signal peptidase</fullName>
    </alternativeName>
    <alternativeName>
        <fullName evidence="9">Signal peptidase II</fullName>
        <shortName evidence="9">SPase II</shortName>
    </alternativeName>
</protein>
<keyword evidence="2 9" id="KW-1003">Cell membrane</keyword>
<evidence type="ECO:0000256" key="7">
    <source>
        <dbReference type="ARBA" id="ARBA00022989"/>
    </source>
</evidence>
<keyword evidence="4 9" id="KW-0812">Transmembrane</keyword>
<proteinExistence type="inferred from homology"/>
<name>A0ABS4W623_9PSEU</name>
<dbReference type="Proteomes" id="UP001519295">
    <property type="component" value="Unassembled WGS sequence"/>
</dbReference>
<evidence type="ECO:0000256" key="5">
    <source>
        <dbReference type="ARBA" id="ARBA00022750"/>
    </source>
</evidence>
<evidence type="ECO:0000256" key="9">
    <source>
        <dbReference type="HAMAP-Rule" id="MF_00161"/>
    </source>
</evidence>
<evidence type="ECO:0000256" key="1">
    <source>
        <dbReference type="ARBA" id="ARBA00006139"/>
    </source>
</evidence>
<evidence type="ECO:0000256" key="4">
    <source>
        <dbReference type="ARBA" id="ARBA00022692"/>
    </source>
</evidence>
<dbReference type="PANTHER" id="PTHR33695">
    <property type="entry name" value="LIPOPROTEIN SIGNAL PEPTIDASE"/>
    <property type="match status" value="1"/>
</dbReference>
<comment type="similarity">
    <text evidence="1 9 10">Belongs to the peptidase A8 family.</text>
</comment>
<evidence type="ECO:0000256" key="8">
    <source>
        <dbReference type="ARBA" id="ARBA00023136"/>
    </source>
</evidence>
<keyword evidence="5 9" id="KW-0064">Aspartyl protease</keyword>
<gene>
    <name evidence="9" type="primary">lspA</name>
    <name evidence="11" type="ORF">JOF36_007214</name>
</gene>
<comment type="subcellular location">
    <subcellularLocation>
        <location evidence="9">Cell membrane</location>
        <topology evidence="9">Multi-pass membrane protein</topology>
    </subcellularLocation>
</comment>
<evidence type="ECO:0000256" key="10">
    <source>
        <dbReference type="RuleBase" id="RU004181"/>
    </source>
</evidence>
<evidence type="ECO:0000313" key="11">
    <source>
        <dbReference type="EMBL" id="MBP2371441.1"/>
    </source>
</evidence>
<feature type="active site" evidence="9">
    <location>
        <position position="124"/>
    </location>
</feature>
<dbReference type="InterPro" id="IPR001872">
    <property type="entry name" value="Peptidase_A8"/>
</dbReference>
<comment type="catalytic activity">
    <reaction evidence="9">
        <text>Release of signal peptides from bacterial membrane prolipoproteins. Hydrolyzes -Xaa-Yaa-Zaa-|-(S,diacylglyceryl)Cys-, in which Xaa is hydrophobic (preferably Leu), and Yaa (Ala or Ser) and Zaa (Gly or Ala) have small, neutral side chains.</text>
        <dbReference type="EC" id="3.4.23.36"/>
    </reaction>
</comment>
<dbReference type="PANTHER" id="PTHR33695:SF1">
    <property type="entry name" value="LIPOPROTEIN SIGNAL PEPTIDASE"/>
    <property type="match status" value="1"/>
</dbReference>
<sequence>MLAAALILTAADLALKTLAEHQLTSTPGPRLLGLIELRLTYNTGMAFSLGAALPHGIIVAGTGLLTAAVAAYTWRTAPTTPLAGRIGQAGVLGGALANLIDRGRDGKVTDYLHTGWWPTFNLADAVIVCGAALLVLTTVRQPAPTPDKDPARWT</sequence>
<keyword evidence="6 9" id="KW-0378">Hydrolase</keyword>
<comment type="pathway">
    <text evidence="9">Protein modification; lipoprotein biosynthesis (signal peptide cleavage).</text>
</comment>
<accession>A0ABS4W623</accession>
<dbReference type="EC" id="3.4.23.36" evidence="9"/>
<dbReference type="Pfam" id="PF01252">
    <property type="entry name" value="Peptidase_A8"/>
    <property type="match status" value="1"/>
</dbReference>
<reference evidence="11 12" key="1">
    <citation type="submission" date="2021-03" db="EMBL/GenBank/DDBJ databases">
        <title>Sequencing the genomes of 1000 actinobacteria strains.</title>
        <authorList>
            <person name="Klenk H.-P."/>
        </authorList>
    </citation>
    <scope>NUCLEOTIDE SEQUENCE [LARGE SCALE GENOMIC DNA]</scope>
    <source>
        <strain evidence="11 12">DSM 45256</strain>
    </source>
</reference>
<comment type="function">
    <text evidence="9">This protein specifically catalyzes the removal of signal peptides from prolipoproteins.</text>
</comment>
<comment type="caution">
    <text evidence="9">Lacks conserved residue(s) required for the propagation of feature annotation.</text>
</comment>
<feature type="transmembrane region" description="Helical" evidence="9">
    <location>
        <begin position="82"/>
        <end position="100"/>
    </location>
</feature>
<dbReference type="RefSeq" id="WP_307862788.1">
    <property type="nucleotide sequence ID" value="NZ_JAGINU010000002.1"/>
</dbReference>